<protein>
    <submittedName>
        <fullName evidence="1">Uncharacterized protein</fullName>
    </submittedName>
</protein>
<accession>A0ABD8ACM9</accession>
<evidence type="ECO:0000313" key="1">
    <source>
        <dbReference type="EMBL" id="WOX56681.1"/>
    </source>
</evidence>
<evidence type="ECO:0000313" key="2">
    <source>
        <dbReference type="Proteomes" id="UP001626603"/>
    </source>
</evidence>
<name>A0ABD8ACM9_9EURY</name>
<organism evidence="1 2">
    <name type="scientific">Methanoculleus palmolei</name>
    <dbReference type="NCBI Taxonomy" id="72612"/>
    <lineage>
        <taxon>Archaea</taxon>
        <taxon>Methanobacteriati</taxon>
        <taxon>Methanobacteriota</taxon>
        <taxon>Stenosarchaea group</taxon>
        <taxon>Methanomicrobia</taxon>
        <taxon>Methanomicrobiales</taxon>
        <taxon>Methanomicrobiaceae</taxon>
        <taxon>Methanoculleus</taxon>
    </lineage>
</organism>
<dbReference type="Proteomes" id="UP001626603">
    <property type="component" value="Chromosome"/>
</dbReference>
<dbReference type="AlphaFoldDB" id="A0ABD8ACM9"/>
<keyword evidence="2" id="KW-1185">Reference proteome</keyword>
<sequence length="72" mass="7776">MTPTDDLYLLGSLNSKVADYVVHLISSTKQGGYYEYKPLYLSKTQFAPSLLLTPPISPAATGSLPRSGISLQ</sequence>
<dbReference type="EMBL" id="CP137641">
    <property type="protein sequence ID" value="WOX56681.1"/>
    <property type="molecule type" value="Genomic_DNA"/>
</dbReference>
<gene>
    <name evidence="1" type="ORF">R6Y95_00250</name>
</gene>
<reference evidence="1 2" key="1">
    <citation type="submission" date="2023-10" db="EMBL/GenBank/DDBJ databases">
        <title>The complete genome sequence of Methanoculleus palmolei DSM 4273.</title>
        <authorList>
            <person name="Lai S.-J."/>
            <person name="You Y.-T."/>
            <person name="Chen S.-C."/>
        </authorList>
    </citation>
    <scope>NUCLEOTIDE SEQUENCE [LARGE SCALE GENOMIC DNA]</scope>
    <source>
        <strain evidence="1 2">DSM 4273</strain>
    </source>
</reference>
<proteinExistence type="predicted"/>